<feature type="compositionally biased region" description="Basic and acidic residues" evidence="1">
    <location>
        <begin position="110"/>
        <end position="146"/>
    </location>
</feature>
<gene>
    <name evidence="2" type="ORF">HYALB_00004704</name>
</gene>
<organism evidence="2 3">
    <name type="scientific">Hymenoscyphus albidus</name>
    <dbReference type="NCBI Taxonomy" id="595503"/>
    <lineage>
        <taxon>Eukaryota</taxon>
        <taxon>Fungi</taxon>
        <taxon>Dikarya</taxon>
        <taxon>Ascomycota</taxon>
        <taxon>Pezizomycotina</taxon>
        <taxon>Leotiomycetes</taxon>
        <taxon>Helotiales</taxon>
        <taxon>Helotiaceae</taxon>
        <taxon>Hymenoscyphus</taxon>
    </lineage>
</organism>
<dbReference type="AlphaFoldDB" id="A0A9N9LXX4"/>
<proteinExistence type="predicted"/>
<evidence type="ECO:0000313" key="3">
    <source>
        <dbReference type="Proteomes" id="UP000701801"/>
    </source>
</evidence>
<comment type="caution">
    <text evidence="2">The sequence shown here is derived from an EMBL/GenBank/DDBJ whole genome shotgun (WGS) entry which is preliminary data.</text>
</comment>
<dbReference type="OrthoDB" id="3549327at2759"/>
<evidence type="ECO:0000256" key="1">
    <source>
        <dbReference type="SAM" id="MobiDB-lite"/>
    </source>
</evidence>
<name>A0A9N9LXX4_9HELO</name>
<sequence length="152" mass="17252">MSAPFLKTVKIWNPNLDRYFELKMMLDTGFEVHNLITWDAVCALQLTNEMNPRTAYIATCLNGEPLSSIGTLIDRVSLPWDLILGAQEIEEHGILSVAGFAGSKHILRKEKKEEKVKAEDRRRDQDKKAEANKVKVDNHKRAKEESSTTSNI</sequence>
<accession>A0A9N9LXX4</accession>
<protein>
    <submittedName>
        <fullName evidence="2">Uncharacterized protein</fullName>
    </submittedName>
</protein>
<dbReference type="EMBL" id="CAJVRM010000518">
    <property type="protein sequence ID" value="CAG8981762.1"/>
    <property type="molecule type" value="Genomic_DNA"/>
</dbReference>
<keyword evidence="3" id="KW-1185">Reference proteome</keyword>
<feature type="region of interest" description="Disordered" evidence="1">
    <location>
        <begin position="109"/>
        <end position="152"/>
    </location>
</feature>
<evidence type="ECO:0000313" key="2">
    <source>
        <dbReference type="EMBL" id="CAG8981762.1"/>
    </source>
</evidence>
<reference evidence="2" key="1">
    <citation type="submission" date="2021-07" db="EMBL/GenBank/DDBJ databases">
        <authorList>
            <person name="Durling M."/>
        </authorList>
    </citation>
    <scope>NUCLEOTIDE SEQUENCE</scope>
</reference>
<dbReference type="Proteomes" id="UP000701801">
    <property type="component" value="Unassembled WGS sequence"/>
</dbReference>